<accession>B4RHY7</accession>
<feature type="compositionally biased region" description="Basic and acidic residues" evidence="1">
    <location>
        <begin position="35"/>
        <end position="54"/>
    </location>
</feature>
<dbReference type="KEGG" id="pzu:PHZ_p0019"/>
<feature type="region of interest" description="Disordered" evidence="1">
    <location>
        <begin position="321"/>
        <end position="364"/>
    </location>
</feature>
<feature type="domain" description="Large polyvalent protein-associated" evidence="2">
    <location>
        <begin position="65"/>
        <end position="153"/>
    </location>
</feature>
<dbReference type="Pfam" id="PF18821">
    <property type="entry name" value="LPD7"/>
    <property type="match status" value="1"/>
</dbReference>
<dbReference type="Proteomes" id="UP000001868">
    <property type="component" value="Plasmid pHLK1"/>
</dbReference>
<geneLocation type="plasmid" evidence="4">
    <name>pHLK1</name>
</geneLocation>
<feature type="region of interest" description="Disordered" evidence="1">
    <location>
        <begin position="150"/>
        <end position="187"/>
    </location>
</feature>
<dbReference type="InterPro" id="IPR040677">
    <property type="entry name" value="LPD7"/>
</dbReference>
<keyword evidence="4" id="KW-1185">Reference proteome</keyword>
<dbReference type="HOGENOM" id="CLU_701448_0_0_5"/>
<reference evidence="3 4" key="1">
    <citation type="journal article" date="2008" name="BMC Genomics">
        <title>Complete genome of Phenylobacterium zucineum - a novel facultative intracellular bacterium isolated from human erythroleukemia cell line K562.</title>
        <authorList>
            <person name="Luo Y."/>
            <person name="Xu X."/>
            <person name="Ding Z."/>
            <person name="Liu Z."/>
            <person name="Zhang B."/>
            <person name="Yan Z."/>
            <person name="Sun J."/>
            <person name="Hu S."/>
            <person name="Hu X."/>
        </authorList>
    </citation>
    <scope>NUCLEOTIDE SEQUENCE [LARGE SCALE GENOMIC DNA]</scope>
    <source>
        <strain evidence="4">HLK1</strain>
        <plasmid evidence="4">HLK1</plasmid>
        <plasmid evidence="4">Plasmid pHLK1</plasmid>
    </source>
</reference>
<feature type="compositionally biased region" description="Basic and acidic residues" evidence="1">
    <location>
        <begin position="344"/>
        <end position="364"/>
    </location>
</feature>
<evidence type="ECO:0000256" key="1">
    <source>
        <dbReference type="SAM" id="MobiDB-lite"/>
    </source>
</evidence>
<organism evidence="3 4">
    <name type="scientific">Phenylobacterium zucineum (strain HLK1)</name>
    <dbReference type="NCBI Taxonomy" id="450851"/>
    <lineage>
        <taxon>Bacteria</taxon>
        <taxon>Pseudomonadati</taxon>
        <taxon>Pseudomonadota</taxon>
        <taxon>Alphaproteobacteria</taxon>
        <taxon>Caulobacterales</taxon>
        <taxon>Caulobacteraceae</taxon>
        <taxon>Phenylobacterium</taxon>
    </lineage>
</organism>
<dbReference type="eggNOG" id="COG3843">
    <property type="taxonomic scope" value="Bacteria"/>
</dbReference>
<dbReference type="OrthoDB" id="7873036at2"/>
<name>B4RHY7_PHEZH</name>
<evidence type="ECO:0000259" key="2">
    <source>
        <dbReference type="Pfam" id="PF18821"/>
    </source>
</evidence>
<evidence type="ECO:0000313" key="4">
    <source>
        <dbReference type="Proteomes" id="UP000001868"/>
    </source>
</evidence>
<protein>
    <submittedName>
        <fullName evidence="3">Putative DNA primase, DNA transfer TraO-like protein</fullName>
    </submittedName>
</protein>
<keyword evidence="3" id="KW-0614">Plasmid</keyword>
<proteinExistence type="predicted"/>
<dbReference type="RefSeq" id="WP_012520262.1">
    <property type="nucleotide sequence ID" value="NC_011143.1"/>
</dbReference>
<gene>
    <name evidence="3" type="ordered locus">PHZ_p0019</name>
</gene>
<evidence type="ECO:0000313" key="3">
    <source>
        <dbReference type="EMBL" id="ACG79962.1"/>
    </source>
</evidence>
<feature type="region of interest" description="Disordered" evidence="1">
    <location>
        <begin position="1"/>
        <end position="54"/>
    </location>
</feature>
<feature type="region of interest" description="Disordered" evidence="1">
    <location>
        <begin position="77"/>
        <end position="96"/>
    </location>
</feature>
<feature type="compositionally biased region" description="Basic and acidic residues" evidence="1">
    <location>
        <begin position="150"/>
        <end position="160"/>
    </location>
</feature>
<dbReference type="EMBL" id="CP000748">
    <property type="protein sequence ID" value="ACG79962.1"/>
    <property type="molecule type" value="Genomic_DNA"/>
</dbReference>
<dbReference type="AlphaFoldDB" id="B4RHY7"/>
<sequence>MSETADDTGKDREPQAPPAKRQRRAADGEVAPTRETLKDASDRRISTEKGDVPDALRKRYFTEATVSALAFYAEYNAPKPAFRDTGGRLSTSETNPNTIRDMVDIAEHRGWRALQVRGTEDFKREVWLEAQSRGLEVRGFRPNQRDFQELERRSHAHDKGSLSPAPSRDRSEPRSKAGTPSSRERIDYDAGVRGRLIEVGRGPFRGRDGAPPAPFVRIQLAEGQPVQVWGVSLPAAIARSGAKVGDEITLRREGVDRVSDRNGEARQRNRWTVEAERLRQSTPANAARDPELKAAQATLGVIASVARQRLEPEAAQRVVAGARARAAERIENGARFAQPKVKSSTREHERPSERAEGPERVRRR</sequence>